<dbReference type="InterPro" id="IPR000182">
    <property type="entry name" value="GNAT_dom"/>
</dbReference>
<dbReference type="GO" id="GO:0016747">
    <property type="term" value="F:acyltransferase activity, transferring groups other than amino-acyl groups"/>
    <property type="evidence" value="ECO:0007669"/>
    <property type="project" value="InterPro"/>
</dbReference>
<evidence type="ECO:0000259" key="3">
    <source>
        <dbReference type="PROSITE" id="PS51186"/>
    </source>
</evidence>
<dbReference type="EC" id="2.3.1.-" evidence="4"/>
<dbReference type="Gene3D" id="3.40.630.30">
    <property type="match status" value="1"/>
</dbReference>
<keyword evidence="1 4" id="KW-0808">Transferase</keyword>
<dbReference type="SUPFAM" id="SSF55729">
    <property type="entry name" value="Acyl-CoA N-acyltransferases (Nat)"/>
    <property type="match status" value="1"/>
</dbReference>
<keyword evidence="2 4" id="KW-0012">Acyltransferase</keyword>
<dbReference type="Pfam" id="PF00583">
    <property type="entry name" value="Acetyltransf_1"/>
    <property type="match status" value="1"/>
</dbReference>
<protein>
    <submittedName>
        <fullName evidence="4">N-acetyltransferase</fullName>
        <ecNumber evidence="4">2.3.1.-</ecNumber>
    </submittedName>
</protein>
<evidence type="ECO:0000256" key="2">
    <source>
        <dbReference type="ARBA" id="ARBA00023315"/>
    </source>
</evidence>
<dbReference type="PANTHER" id="PTHR43420:SF12">
    <property type="entry name" value="N-ACETYLTRANSFERASE DOMAIN-CONTAINING PROTEIN"/>
    <property type="match status" value="1"/>
</dbReference>
<dbReference type="InterPro" id="IPR016181">
    <property type="entry name" value="Acyl_CoA_acyltransferase"/>
</dbReference>
<gene>
    <name evidence="4" type="ORF">PRVXH_002332</name>
</gene>
<evidence type="ECO:0000313" key="4">
    <source>
        <dbReference type="EMBL" id="XCI28375.1"/>
    </source>
</evidence>
<reference evidence="4" key="1">
    <citation type="journal article" date="2018" name="Antonie Van Leeuwenhoek">
        <title>Proteinivorax hydrogeniformans sp. nov., an anaerobic, haloalkaliphilic bacterium fermenting proteinaceous compounds with high hydrogen production.</title>
        <authorList>
            <person name="Boltyanskaya Y."/>
            <person name="Detkova E."/>
            <person name="Pimenov N."/>
            <person name="Kevbrin V."/>
        </authorList>
    </citation>
    <scope>NUCLEOTIDE SEQUENCE</scope>
    <source>
        <strain evidence="4">Z-710</strain>
    </source>
</reference>
<organism evidence="4">
    <name type="scientific">Proteinivorax hydrogeniformans</name>
    <dbReference type="NCBI Taxonomy" id="1826727"/>
    <lineage>
        <taxon>Bacteria</taxon>
        <taxon>Bacillati</taxon>
        <taxon>Bacillota</taxon>
        <taxon>Clostridia</taxon>
        <taxon>Eubacteriales</taxon>
        <taxon>Proteinivoracaceae</taxon>
        <taxon>Proteinivorax</taxon>
    </lineage>
</organism>
<accession>A0AAU8HS29</accession>
<sequence length="200" mass="23004">MENIQFKQGTIEDSEIATMLIEMSAPSFFRALLGSDFRVLINKLYKTPSSIFSYQYCKFIMVDGRHAGLVLGYTGKGEFIRTFKSGLVILKHYKLYSPVVLIRSILAEKKFLKVEDDEFYLSNLAISPNFRKKGLGKKLLDYVYNESKNLGLKNIVLDVEADNEKAISLYQDIGMKKYEKVSATINKEKFSFYIMKQPIK</sequence>
<reference evidence="4" key="2">
    <citation type="submission" date="2024-06" db="EMBL/GenBank/DDBJ databases">
        <authorList>
            <person name="Petrova K.O."/>
            <person name="Toshchakov S.V."/>
            <person name="Boltjanskaja Y.V."/>
            <person name="Kevbrin V.V."/>
        </authorList>
    </citation>
    <scope>NUCLEOTIDE SEQUENCE</scope>
    <source>
        <strain evidence="4">Z-710</strain>
    </source>
</reference>
<dbReference type="EMBL" id="CP159485">
    <property type="protein sequence ID" value="XCI28375.1"/>
    <property type="molecule type" value="Genomic_DNA"/>
</dbReference>
<dbReference type="RefSeq" id="WP_353892940.1">
    <property type="nucleotide sequence ID" value="NZ_CP159485.1"/>
</dbReference>
<dbReference type="PROSITE" id="PS51186">
    <property type="entry name" value="GNAT"/>
    <property type="match status" value="1"/>
</dbReference>
<dbReference type="CDD" id="cd04301">
    <property type="entry name" value="NAT_SF"/>
    <property type="match status" value="1"/>
</dbReference>
<dbReference type="InterPro" id="IPR050680">
    <property type="entry name" value="YpeA/RimI_acetyltransf"/>
</dbReference>
<proteinExistence type="predicted"/>
<dbReference type="PANTHER" id="PTHR43420">
    <property type="entry name" value="ACETYLTRANSFERASE"/>
    <property type="match status" value="1"/>
</dbReference>
<name>A0AAU8HS29_9FIRM</name>
<dbReference type="AlphaFoldDB" id="A0AAU8HS29"/>
<evidence type="ECO:0000256" key="1">
    <source>
        <dbReference type="ARBA" id="ARBA00022679"/>
    </source>
</evidence>
<feature type="domain" description="N-acetyltransferase" evidence="3">
    <location>
        <begin position="112"/>
        <end position="200"/>
    </location>
</feature>